<dbReference type="Proteomes" id="UP000190675">
    <property type="component" value="Chromosome I"/>
</dbReference>
<dbReference type="RefSeq" id="WP_079568006.1">
    <property type="nucleotide sequence ID" value="NZ_LT670818.1"/>
</dbReference>
<keyword evidence="2" id="KW-1133">Transmembrane helix</keyword>
<feature type="region of interest" description="Disordered" evidence="1">
    <location>
        <begin position="102"/>
        <end position="225"/>
    </location>
</feature>
<evidence type="ECO:0000313" key="4">
    <source>
        <dbReference type="Proteomes" id="UP000190675"/>
    </source>
</evidence>
<gene>
    <name evidence="3" type="ORF">SAMN05444169_4713</name>
</gene>
<evidence type="ECO:0000313" key="3">
    <source>
        <dbReference type="EMBL" id="SHG90034.1"/>
    </source>
</evidence>
<feature type="compositionally biased region" description="Low complexity" evidence="1">
    <location>
        <begin position="102"/>
        <end position="115"/>
    </location>
</feature>
<evidence type="ECO:0008006" key="5">
    <source>
        <dbReference type="Google" id="ProtNLM"/>
    </source>
</evidence>
<protein>
    <recommendedName>
        <fullName evidence="5">DUF308 domain-containing protein</fullName>
    </recommendedName>
</protein>
<accession>A0A1M5NKA7</accession>
<name>A0A1M5NKA7_9BRAD</name>
<feature type="compositionally biased region" description="Pro residues" evidence="1">
    <location>
        <begin position="176"/>
        <end position="190"/>
    </location>
</feature>
<organism evidence="3 4">
    <name type="scientific">Bradyrhizobium erythrophlei</name>
    <dbReference type="NCBI Taxonomy" id="1437360"/>
    <lineage>
        <taxon>Bacteria</taxon>
        <taxon>Pseudomonadati</taxon>
        <taxon>Pseudomonadota</taxon>
        <taxon>Alphaproteobacteria</taxon>
        <taxon>Hyphomicrobiales</taxon>
        <taxon>Nitrobacteraceae</taxon>
        <taxon>Bradyrhizobium</taxon>
    </lineage>
</organism>
<feature type="transmembrane region" description="Helical" evidence="2">
    <location>
        <begin position="33"/>
        <end position="55"/>
    </location>
</feature>
<reference evidence="3 4" key="1">
    <citation type="submission" date="2016-11" db="EMBL/GenBank/DDBJ databases">
        <authorList>
            <person name="Jaros S."/>
            <person name="Januszkiewicz K."/>
            <person name="Wedrychowicz H."/>
        </authorList>
    </citation>
    <scope>NUCLEOTIDE SEQUENCE [LARGE SCALE GENOMIC DNA]</scope>
    <source>
        <strain evidence="3 4">GAS242</strain>
    </source>
</reference>
<dbReference type="OrthoDB" id="8456817at2"/>
<feature type="compositionally biased region" description="Basic and acidic residues" evidence="1">
    <location>
        <begin position="149"/>
        <end position="160"/>
    </location>
</feature>
<keyword evidence="2" id="KW-0472">Membrane</keyword>
<evidence type="ECO:0000256" key="2">
    <source>
        <dbReference type="SAM" id="Phobius"/>
    </source>
</evidence>
<keyword evidence="2" id="KW-0812">Transmembrane</keyword>
<sequence length="277" mass="29113">MMLVVLIAGIGLLVAGLVTVGLGIELDLSFGNTLVLAGAIVACTGVLMLGLWGAVRELKAIARQLSGLPAPSRSAGLSAALGDQVAEDVGMLFSRDQQALEPALPAEPATSAAPPWQEEAASRDRGRGEVPAPAPSAKPRRNLLFSSSSRREREPAEAREPSMANLHPGARGPASPAIPPPQESNPPPPATFEDTWPRPDRARTPNVPRRGGRAPSTFTEPVAGAEDQPEITVLKSGVVDGMAYSLYSDGSIEAQMPEGMMRFASIDELRAHLDQRP</sequence>
<dbReference type="AlphaFoldDB" id="A0A1M5NKA7"/>
<proteinExistence type="predicted"/>
<dbReference type="EMBL" id="LT670818">
    <property type="protein sequence ID" value="SHG90034.1"/>
    <property type="molecule type" value="Genomic_DNA"/>
</dbReference>
<evidence type="ECO:0000256" key="1">
    <source>
        <dbReference type="SAM" id="MobiDB-lite"/>
    </source>
</evidence>